<proteinExistence type="predicted"/>
<evidence type="ECO:0000313" key="2">
    <source>
        <dbReference type="WBParaSite" id="PS1159_v2.g21687.t1"/>
    </source>
</evidence>
<sequence length="500" mass="58332">MDYYYTPNDSDAFDSIIDKLFFSMLKFNHLFSGLPVGRCCKAIARDFIKDNITTMEYLINPSEKNFENAIDQLKNRKYNEVNPYIQMLLKDCTINSRDTYIKCLTFRKWVIEQRRQTIKHFCIIWKKVYEEHCFVESVPSPISLNSDNICNDVAELKNVATSSSVVKFEEKETQTCQSYVDQTTQTEHIIFEEYYQNNDIESNEEEMEIDDRGYSDIQTFQITTKPSISKRILRKSTRIKEKVAAKNASNKKKEKIVAKTSEHYFECAAKIPNFQDETEAVDDSDRDECVSTPKDFKLLLKCKTGDKIVSNSSNLLTDEILEKCKIHQYFSACGTKFNGDTDSALIHLSANGYSIKKTLESIDNPDSIPMKRIHENLGIWHKNEMDAFVNYMSNNYKWNSKCKKIKKHPFWIKQFQKMFPKKSPRNCSNFYYTLKSAGFSFKEVYGISKSLPKKECLNCVKQLWKSQSEEQQVSNLYGLCKLYFELYGKQRPNAKALPLQ</sequence>
<protein>
    <submittedName>
        <fullName evidence="2">ELM2 domain-containing protein</fullName>
    </submittedName>
</protein>
<evidence type="ECO:0000313" key="1">
    <source>
        <dbReference type="Proteomes" id="UP000887580"/>
    </source>
</evidence>
<organism evidence="1 2">
    <name type="scientific">Panagrolaimus sp. PS1159</name>
    <dbReference type="NCBI Taxonomy" id="55785"/>
    <lineage>
        <taxon>Eukaryota</taxon>
        <taxon>Metazoa</taxon>
        <taxon>Ecdysozoa</taxon>
        <taxon>Nematoda</taxon>
        <taxon>Chromadorea</taxon>
        <taxon>Rhabditida</taxon>
        <taxon>Tylenchina</taxon>
        <taxon>Panagrolaimomorpha</taxon>
        <taxon>Panagrolaimoidea</taxon>
        <taxon>Panagrolaimidae</taxon>
        <taxon>Panagrolaimus</taxon>
    </lineage>
</organism>
<reference evidence="2" key="1">
    <citation type="submission" date="2022-11" db="UniProtKB">
        <authorList>
            <consortium name="WormBaseParasite"/>
        </authorList>
    </citation>
    <scope>IDENTIFICATION</scope>
</reference>
<dbReference type="WBParaSite" id="PS1159_v2.g21687.t1">
    <property type="protein sequence ID" value="PS1159_v2.g21687.t1"/>
    <property type="gene ID" value="PS1159_v2.g21687"/>
</dbReference>
<accession>A0AC35FYL5</accession>
<name>A0AC35FYL5_9BILA</name>
<dbReference type="Proteomes" id="UP000887580">
    <property type="component" value="Unplaced"/>
</dbReference>